<dbReference type="Pfam" id="PF03719">
    <property type="entry name" value="Ribosomal_S5_C"/>
    <property type="match status" value="1"/>
</dbReference>
<dbReference type="GO" id="GO:0005737">
    <property type="term" value="C:cytoplasm"/>
    <property type="evidence" value="ECO:0007669"/>
    <property type="project" value="UniProtKB-ARBA"/>
</dbReference>
<feature type="region of interest" description="Disordered" evidence="9">
    <location>
        <begin position="71"/>
        <end position="147"/>
    </location>
</feature>
<keyword evidence="8" id="KW-0175">Coiled coil</keyword>
<dbReference type="FunFam" id="3.30.230.10:FF:000002">
    <property type="entry name" value="30S ribosomal protein S5"/>
    <property type="match status" value="1"/>
</dbReference>
<feature type="coiled-coil region" evidence="8">
    <location>
        <begin position="298"/>
        <end position="346"/>
    </location>
</feature>
<keyword evidence="12" id="KW-1185">Reference proteome</keyword>
<dbReference type="Proteomes" id="UP000636709">
    <property type="component" value="Unassembled WGS sequence"/>
</dbReference>
<keyword evidence="5 6" id="KW-0687">Ribonucleoprotein</keyword>
<dbReference type="GO" id="GO:0019843">
    <property type="term" value="F:rRNA binding"/>
    <property type="evidence" value="ECO:0007669"/>
    <property type="project" value="UniProtKB-KW"/>
</dbReference>
<proteinExistence type="inferred from homology"/>
<dbReference type="EMBL" id="JACEFO010002152">
    <property type="protein sequence ID" value="KAF8676723.1"/>
    <property type="molecule type" value="Genomic_DNA"/>
</dbReference>
<gene>
    <name evidence="11" type="ORF">HU200_046838</name>
</gene>
<evidence type="ECO:0000256" key="8">
    <source>
        <dbReference type="SAM" id="Coils"/>
    </source>
</evidence>
<feature type="compositionally biased region" description="Acidic residues" evidence="9">
    <location>
        <begin position="95"/>
        <end position="105"/>
    </location>
</feature>
<protein>
    <recommendedName>
        <fullName evidence="10">S5 DRBM domain-containing protein</fullName>
    </recommendedName>
</protein>
<accession>A0A835EEF3</accession>
<organism evidence="11 12">
    <name type="scientific">Digitaria exilis</name>
    <dbReference type="NCBI Taxonomy" id="1010633"/>
    <lineage>
        <taxon>Eukaryota</taxon>
        <taxon>Viridiplantae</taxon>
        <taxon>Streptophyta</taxon>
        <taxon>Embryophyta</taxon>
        <taxon>Tracheophyta</taxon>
        <taxon>Spermatophyta</taxon>
        <taxon>Magnoliopsida</taxon>
        <taxon>Liliopsida</taxon>
        <taxon>Poales</taxon>
        <taxon>Poaceae</taxon>
        <taxon>PACMAD clade</taxon>
        <taxon>Panicoideae</taxon>
        <taxon>Panicodae</taxon>
        <taxon>Paniceae</taxon>
        <taxon>Anthephorinae</taxon>
        <taxon>Digitaria</taxon>
    </lineage>
</organism>
<evidence type="ECO:0000256" key="1">
    <source>
        <dbReference type="ARBA" id="ARBA00008945"/>
    </source>
</evidence>
<dbReference type="Pfam" id="PF00333">
    <property type="entry name" value="Ribosomal_S5"/>
    <property type="match status" value="1"/>
</dbReference>
<dbReference type="InterPro" id="IPR020568">
    <property type="entry name" value="Ribosomal_Su5_D2-typ_SF"/>
</dbReference>
<dbReference type="GO" id="GO:1990904">
    <property type="term" value="C:ribonucleoprotein complex"/>
    <property type="evidence" value="ECO:0007669"/>
    <property type="project" value="UniProtKB-UniRule"/>
</dbReference>
<dbReference type="SUPFAM" id="SSF54211">
    <property type="entry name" value="Ribosomal protein S5 domain 2-like"/>
    <property type="match status" value="1"/>
</dbReference>
<evidence type="ECO:0000256" key="2">
    <source>
        <dbReference type="ARBA" id="ARBA00022730"/>
    </source>
</evidence>
<dbReference type="GO" id="GO:0006412">
    <property type="term" value="P:translation"/>
    <property type="evidence" value="ECO:0007669"/>
    <property type="project" value="InterPro"/>
</dbReference>
<evidence type="ECO:0000256" key="7">
    <source>
        <dbReference type="RuleBase" id="RU003823"/>
    </source>
</evidence>
<dbReference type="InterPro" id="IPR013810">
    <property type="entry name" value="Ribosomal_uS5_N"/>
</dbReference>
<keyword evidence="3" id="KW-0694">RNA-binding</keyword>
<dbReference type="OrthoDB" id="309483at2759"/>
<dbReference type="InterPro" id="IPR000851">
    <property type="entry name" value="Ribosomal_uS5"/>
</dbReference>
<feature type="compositionally biased region" description="Basic and acidic residues" evidence="9">
    <location>
        <begin position="71"/>
        <end position="94"/>
    </location>
</feature>
<dbReference type="PANTHER" id="PTHR48432:SF1">
    <property type="entry name" value="S5 DRBM DOMAIN-CONTAINING PROTEIN"/>
    <property type="match status" value="1"/>
</dbReference>
<keyword evidence="2" id="KW-0699">rRNA-binding</keyword>
<feature type="compositionally biased region" description="Basic and acidic residues" evidence="9">
    <location>
        <begin position="111"/>
        <end position="124"/>
    </location>
</feature>
<dbReference type="GO" id="GO:0005840">
    <property type="term" value="C:ribosome"/>
    <property type="evidence" value="ECO:0007669"/>
    <property type="project" value="UniProtKB-KW"/>
</dbReference>
<dbReference type="SUPFAM" id="SSF54768">
    <property type="entry name" value="dsRNA-binding domain-like"/>
    <property type="match status" value="1"/>
</dbReference>
<sequence length="566" mass="64666">MAAAARSRAAATWARLLSLRSHNLAGSNALPRHHHLAPRITPPRRHLAFSASAGGARPQIQSERAVHELLAEVERERERERKDRRAGDGDKEGDPVEDQEEDEDYLGVKPLIEKLERRKAKESAADEDGYWEPTDSDSDEDDERYTPDAIKKRVDEFERKCKRHGELLRSFAEAETLDEAHKWMTKIDRFEERHLKLPLEYRVIGDMMNLLKNATGKERFVLLQKLNRAVRIMECKEAYDPSNPANFGLIQHQQVGSPEDLTLNAGFDKEKQMIQGQEPEDDEEEEFNEAKERDDLLIEKLNAIEKKIENKLEELDHTFGKKGRVLEEEIKDLVEERNSLSEKKRRPMYRKVSEIVNWKWLFLSGFRLASRILTHMYGHDKLDRALTSKLSTLTGHAKSQRSVCFVSMISTAAYSLILHFASQGGQIAKFTALLATGNYHGVVGFAKAKGPTAKIAIQRAYEKCFQNLHYMERYEDHTIAHAIQAKYEKTKIYLWPGPMRSGMSAAGRTVETVLYLAGFSNVKTKIIGSRNPLNVIKALFIALNAIETPKDVQQKFGRTVVESYLL</sequence>
<feature type="compositionally biased region" description="Acidic residues" evidence="9">
    <location>
        <begin position="125"/>
        <end position="143"/>
    </location>
</feature>
<evidence type="ECO:0000256" key="5">
    <source>
        <dbReference type="ARBA" id="ARBA00023274"/>
    </source>
</evidence>
<evidence type="ECO:0000256" key="6">
    <source>
        <dbReference type="PROSITE-ProRule" id="PRU00268"/>
    </source>
</evidence>
<dbReference type="Gene3D" id="3.30.230.10">
    <property type="match status" value="1"/>
</dbReference>
<dbReference type="PANTHER" id="PTHR48432">
    <property type="entry name" value="S5 DRBM DOMAIN-CONTAINING PROTEIN"/>
    <property type="match status" value="1"/>
</dbReference>
<evidence type="ECO:0000256" key="3">
    <source>
        <dbReference type="ARBA" id="ARBA00022884"/>
    </source>
</evidence>
<dbReference type="GO" id="GO:0003729">
    <property type="term" value="F:mRNA binding"/>
    <property type="evidence" value="ECO:0007669"/>
    <property type="project" value="UniProtKB-ARBA"/>
</dbReference>
<comment type="caution">
    <text evidence="11">The sequence shown here is derived from an EMBL/GenBank/DDBJ whole genome shotgun (WGS) entry which is preliminary data.</text>
</comment>
<dbReference type="GO" id="GO:0003735">
    <property type="term" value="F:structural constituent of ribosome"/>
    <property type="evidence" value="ECO:0007669"/>
    <property type="project" value="UniProtKB-UniRule"/>
</dbReference>
<dbReference type="Gene3D" id="3.30.160.20">
    <property type="match status" value="1"/>
</dbReference>
<reference evidence="11" key="1">
    <citation type="submission" date="2020-07" db="EMBL/GenBank/DDBJ databases">
        <title>Genome sequence and genetic diversity analysis of an under-domesticated orphan crop, white fonio (Digitaria exilis).</title>
        <authorList>
            <person name="Bennetzen J.L."/>
            <person name="Chen S."/>
            <person name="Ma X."/>
            <person name="Wang X."/>
            <person name="Yssel A.E.J."/>
            <person name="Chaluvadi S.R."/>
            <person name="Johnson M."/>
            <person name="Gangashetty P."/>
            <person name="Hamidou F."/>
            <person name="Sanogo M.D."/>
            <person name="Zwaenepoel A."/>
            <person name="Wallace J."/>
            <person name="Van De Peer Y."/>
            <person name="Van Deynze A."/>
        </authorList>
    </citation>
    <scope>NUCLEOTIDE SEQUENCE</scope>
    <source>
        <tissue evidence="11">Leaves</tissue>
    </source>
</reference>
<keyword evidence="4 6" id="KW-0689">Ribosomal protein</keyword>
<dbReference type="InterPro" id="IPR014721">
    <property type="entry name" value="Ribsml_uS5_D2-typ_fold_subgr"/>
</dbReference>
<evidence type="ECO:0000313" key="11">
    <source>
        <dbReference type="EMBL" id="KAF8676723.1"/>
    </source>
</evidence>
<evidence type="ECO:0000256" key="9">
    <source>
        <dbReference type="SAM" id="MobiDB-lite"/>
    </source>
</evidence>
<evidence type="ECO:0000313" key="12">
    <source>
        <dbReference type="Proteomes" id="UP000636709"/>
    </source>
</evidence>
<dbReference type="InterPro" id="IPR005324">
    <property type="entry name" value="Ribosomal_uS5_C"/>
</dbReference>
<dbReference type="AlphaFoldDB" id="A0A835EEF3"/>
<name>A0A835EEF3_9POAL</name>
<evidence type="ECO:0000259" key="10">
    <source>
        <dbReference type="PROSITE" id="PS50881"/>
    </source>
</evidence>
<comment type="similarity">
    <text evidence="1 7">Belongs to the universal ribosomal protein uS5 family.</text>
</comment>
<dbReference type="PROSITE" id="PS50881">
    <property type="entry name" value="S5_DSRBD"/>
    <property type="match status" value="1"/>
</dbReference>
<evidence type="ECO:0000256" key="4">
    <source>
        <dbReference type="ARBA" id="ARBA00022980"/>
    </source>
</evidence>
<feature type="domain" description="S5 DRBM" evidence="10">
    <location>
        <begin position="422"/>
        <end position="471"/>
    </location>
</feature>